<dbReference type="InterPro" id="IPR054105">
    <property type="entry name" value="WHD_NrtR"/>
</dbReference>
<evidence type="ECO:0000259" key="1">
    <source>
        <dbReference type="PROSITE" id="PS51462"/>
    </source>
</evidence>
<evidence type="ECO:0000313" key="3">
    <source>
        <dbReference type="Proteomes" id="UP000285211"/>
    </source>
</evidence>
<dbReference type="Gene3D" id="3.90.79.10">
    <property type="entry name" value="Nucleoside Triphosphate Pyrophosphohydrolase"/>
    <property type="match status" value="1"/>
</dbReference>
<gene>
    <name evidence="2" type="ORF">EOD40_00540</name>
</gene>
<dbReference type="PANTHER" id="PTHR43736:SF4">
    <property type="entry name" value="SLR1690 PROTEIN"/>
    <property type="match status" value="1"/>
</dbReference>
<dbReference type="PROSITE" id="PS51462">
    <property type="entry name" value="NUDIX"/>
    <property type="match status" value="1"/>
</dbReference>
<dbReference type="OrthoDB" id="9786141at2"/>
<dbReference type="InterPro" id="IPR036388">
    <property type="entry name" value="WH-like_DNA-bd_sf"/>
</dbReference>
<dbReference type="Proteomes" id="UP000285211">
    <property type="component" value="Unassembled WGS sequence"/>
</dbReference>
<name>A0A3S2V7I4_9FLAO</name>
<dbReference type="InterPro" id="IPR015797">
    <property type="entry name" value="NUDIX_hydrolase-like_dom_sf"/>
</dbReference>
<proteinExistence type="predicted"/>
<dbReference type="InterPro" id="IPR036390">
    <property type="entry name" value="WH_DNA-bd_sf"/>
</dbReference>
<dbReference type="RefSeq" id="WP_128192952.1">
    <property type="nucleotide sequence ID" value="NZ_SACJ01000001.1"/>
</dbReference>
<dbReference type="EMBL" id="SACJ01000001">
    <property type="protein sequence ID" value="RVT79633.1"/>
    <property type="molecule type" value="Genomic_DNA"/>
</dbReference>
<accession>A0A3S2V7I4</accession>
<dbReference type="GO" id="GO:0016787">
    <property type="term" value="F:hydrolase activity"/>
    <property type="evidence" value="ECO:0007669"/>
    <property type="project" value="UniProtKB-KW"/>
</dbReference>
<organism evidence="2 3">
    <name type="scientific">Flavobacterium sufflavum</name>
    <dbReference type="NCBI Taxonomy" id="1921138"/>
    <lineage>
        <taxon>Bacteria</taxon>
        <taxon>Pseudomonadati</taxon>
        <taxon>Bacteroidota</taxon>
        <taxon>Flavobacteriia</taxon>
        <taxon>Flavobacteriales</taxon>
        <taxon>Flavobacteriaceae</taxon>
        <taxon>Flavobacterium</taxon>
    </lineage>
</organism>
<feature type="domain" description="Nudix hydrolase" evidence="1">
    <location>
        <begin position="20"/>
        <end position="169"/>
    </location>
</feature>
<dbReference type="InterPro" id="IPR000086">
    <property type="entry name" value="NUDIX_hydrolase_dom"/>
</dbReference>
<sequence>MDSNLKQYYDFVENGDKIYLPHFTLECVIFGYENKQLKVLLTKLVGIGWGVPSGYVKREESLTVAVNRILKERTALDNIFLKQFHTFGDSKHRIKPQEYESGIDVSMTKGTWLAERTLSIGYYALMDCSEADIKLDVFVEDYKWVDVNEIPKDLLLDHNEIIDYALMTLRNQIFHEPIGFELLPEKFTLPEIQTLYETILNKKFDRRNFPNKLLAQEIIVKLDEKRNIGQHRSPFLYKFHKENYENALSERTALVL</sequence>
<keyword evidence="2" id="KW-0378">Hydrolase</keyword>
<dbReference type="SUPFAM" id="SSF46785">
    <property type="entry name" value="Winged helix' DNA-binding domain"/>
    <property type="match status" value="1"/>
</dbReference>
<dbReference type="SUPFAM" id="SSF55811">
    <property type="entry name" value="Nudix"/>
    <property type="match status" value="1"/>
</dbReference>
<dbReference type="AlphaFoldDB" id="A0A3S2V7I4"/>
<dbReference type="CDD" id="cd18873">
    <property type="entry name" value="NUDIX_NadM_like"/>
    <property type="match status" value="1"/>
</dbReference>
<dbReference type="Pfam" id="PF21906">
    <property type="entry name" value="WHD_NrtR"/>
    <property type="match status" value="1"/>
</dbReference>
<evidence type="ECO:0000313" key="2">
    <source>
        <dbReference type="EMBL" id="RVT79633.1"/>
    </source>
</evidence>
<keyword evidence="3" id="KW-1185">Reference proteome</keyword>
<reference evidence="2 3" key="1">
    <citation type="submission" date="2019-01" db="EMBL/GenBank/DDBJ databases">
        <authorList>
            <person name="Chen W.-M."/>
        </authorList>
    </citation>
    <scope>NUCLEOTIDE SEQUENCE [LARGE SCALE GENOMIC DNA]</scope>
    <source>
        <strain evidence="2 3">BBQ-12</strain>
    </source>
</reference>
<comment type="caution">
    <text evidence="2">The sequence shown here is derived from an EMBL/GenBank/DDBJ whole genome shotgun (WGS) entry which is preliminary data.</text>
</comment>
<dbReference type="Gene3D" id="1.10.10.10">
    <property type="entry name" value="Winged helix-like DNA-binding domain superfamily/Winged helix DNA-binding domain"/>
    <property type="match status" value="1"/>
</dbReference>
<protein>
    <submittedName>
        <fullName evidence="2">NUDIX hydrolase</fullName>
    </submittedName>
</protein>
<dbReference type="PANTHER" id="PTHR43736">
    <property type="entry name" value="ADP-RIBOSE PYROPHOSPHATASE"/>
    <property type="match status" value="1"/>
</dbReference>